<evidence type="ECO:0000313" key="6">
    <source>
        <dbReference type="EMBL" id="TCT36298.1"/>
    </source>
</evidence>
<dbReference type="RefSeq" id="WP_132312601.1">
    <property type="nucleotide sequence ID" value="NZ_SMAR01000022.1"/>
</dbReference>
<accession>A0A4R3NLN1</accession>
<evidence type="ECO:0000256" key="4">
    <source>
        <dbReference type="ARBA" id="ARBA00025742"/>
    </source>
</evidence>
<dbReference type="SUPFAM" id="SSF56300">
    <property type="entry name" value="Metallo-dependent phosphatases"/>
    <property type="match status" value="1"/>
</dbReference>
<organism evidence="6 7">
    <name type="scientific">Martelella mediterranea</name>
    <dbReference type="NCBI Taxonomy" id="293089"/>
    <lineage>
        <taxon>Bacteria</taxon>
        <taxon>Pseudomonadati</taxon>
        <taxon>Pseudomonadota</taxon>
        <taxon>Alphaproteobacteria</taxon>
        <taxon>Hyphomicrobiales</taxon>
        <taxon>Aurantimonadaceae</taxon>
        <taxon>Martelella</taxon>
    </lineage>
</organism>
<evidence type="ECO:0000313" key="7">
    <source>
        <dbReference type="Proteomes" id="UP000295097"/>
    </source>
</evidence>
<comment type="caution">
    <text evidence="6">The sequence shown here is derived from an EMBL/GenBank/DDBJ whole genome shotgun (WGS) entry which is preliminary data.</text>
</comment>
<dbReference type="OrthoDB" id="651281at2"/>
<dbReference type="Proteomes" id="UP000295097">
    <property type="component" value="Unassembled WGS sequence"/>
</dbReference>
<dbReference type="InterPro" id="IPR004843">
    <property type="entry name" value="Calcineurin-like_PHP"/>
</dbReference>
<dbReference type="AlphaFoldDB" id="A0A4R3NLN1"/>
<dbReference type="EMBL" id="SMAR01000022">
    <property type="protein sequence ID" value="TCT36298.1"/>
    <property type="molecule type" value="Genomic_DNA"/>
</dbReference>
<dbReference type="Gene3D" id="3.60.21.10">
    <property type="match status" value="1"/>
</dbReference>
<evidence type="ECO:0000256" key="3">
    <source>
        <dbReference type="ARBA" id="ARBA00023004"/>
    </source>
</evidence>
<keyword evidence="3" id="KW-0408">Iron</keyword>
<dbReference type="InterPro" id="IPR029052">
    <property type="entry name" value="Metallo-depent_PP-like"/>
</dbReference>
<keyword evidence="7" id="KW-1185">Reference proteome</keyword>
<name>A0A4R3NLN1_9HYPH</name>
<dbReference type="GO" id="GO:0046872">
    <property type="term" value="F:metal ion binding"/>
    <property type="evidence" value="ECO:0007669"/>
    <property type="project" value="UniProtKB-KW"/>
</dbReference>
<dbReference type="PANTHER" id="PTHR42988">
    <property type="entry name" value="PHOSPHOHYDROLASE"/>
    <property type="match status" value="1"/>
</dbReference>
<comment type="similarity">
    <text evidence="4">Belongs to the cyclic nucleotide phosphodiesterase class-III family.</text>
</comment>
<keyword evidence="2" id="KW-0378">Hydrolase</keyword>
<gene>
    <name evidence="6" type="ORF">EDC90_102227</name>
</gene>
<sequence>MLKFIILSDLHLVPEGKLSHGLDTAERFELAISFVNQHHSDAAFVIINGDLADHGEPAAYERMKAMLPKLTADTYLTLGNHDNRDNFITVMGKDHVAETGCADHVIDQGDQRIIVLDTKEPEAGGAGRLSEAQLAFLSAALEGAGEKPVLIVLHHNITFLGVPTDCIILENRDAFIDIVKRHDNVRQVISGHVHMSTSGNYRGVPFCTIAGGHYNIEPTLGAPDITFQTPVPRREGPGQLAVVLSDKTSTVVHMENYIDRHLVMAPALFDMHRS</sequence>
<proteinExistence type="inferred from homology"/>
<dbReference type="GO" id="GO:0016787">
    <property type="term" value="F:hydrolase activity"/>
    <property type="evidence" value="ECO:0007669"/>
    <property type="project" value="UniProtKB-KW"/>
</dbReference>
<reference evidence="6 7" key="1">
    <citation type="submission" date="2019-03" db="EMBL/GenBank/DDBJ databases">
        <title>Freshwater and sediment microbial communities from various areas in North America, analyzing microbe dynamics in response to fracking.</title>
        <authorList>
            <person name="Lamendella R."/>
        </authorList>
    </citation>
    <scope>NUCLEOTIDE SEQUENCE [LARGE SCALE GENOMIC DNA]</scope>
    <source>
        <strain evidence="6 7">175.2</strain>
    </source>
</reference>
<dbReference type="PANTHER" id="PTHR42988:SF2">
    <property type="entry name" value="CYCLIC NUCLEOTIDE PHOSPHODIESTERASE CBUA0032-RELATED"/>
    <property type="match status" value="1"/>
</dbReference>
<evidence type="ECO:0000256" key="2">
    <source>
        <dbReference type="ARBA" id="ARBA00022801"/>
    </source>
</evidence>
<feature type="domain" description="Calcineurin-like phosphoesterase" evidence="5">
    <location>
        <begin position="2"/>
        <end position="195"/>
    </location>
</feature>
<evidence type="ECO:0000259" key="5">
    <source>
        <dbReference type="Pfam" id="PF00149"/>
    </source>
</evidence>
<dbReference type="InterPro" id="IPR050884">
    <property type="entry name" value="CNP_phosphodiesterase-III"/>
</dbReference>
<evidence type="ECO:0000256" key="1">
    <source>
        <dbReference type="ARBA" id="ARBA00022723"/>
    </source>
</evidence>
<keyword evidence="1" id="KW-0479">Metal-binding</keyword>
<dbReference type="Pfam" id="PF00149">
    <property type="entry name" value="Metallophos"/>
    <property type="match status" value="1"/>
</dbReference>
<protein>
    <submittedName>
        <fullName evidence="6">Calcineurin-like phosphoesterase family protein</fullName>
    </submittedName>
</protein>